<dbReference type="EMBL" id="JAXIVU010000016">
    <property type="protein sequence ID" value="MDY7219997.1"/>
    <property type="molecule type" value="Genomic_DNA"/>
</dbReference>
<dbReference type="Gene3D" id="3.40.50.1000">
    <property type="entry name" value="HAD superfamily/HAD-like"/>
    <property type="match status" value="1"/>
</dbReference>
<evidence type="ECO:0000256" key="1">
    <source>
        <dbReference type="ARBA" id="ARBA00022723"/>
    </source>
</evidence>
<dbReference type="EC" id="3.1.3.-" evidence="4"/>
<name>A0ABU5GSN7_9GAMM</name>
<comment type="caution">
    <text evidence="4">The sequence shown here is derived from an EMBL/GenBank/DDBJ whole genome shotgun (WGS) entry which is preliminary data.</text>
</comment>
<accession>A0ABU5GSN7</accession>
<evidence type="ECO:0000313" key="5">
    <source>
        <dbReference type="Proteomes" id="UP001294570"/>
    </source>
</evidence>
<dbReference type="InterPro" id="IPR036412">
    <property type="entry name" value="HAD-like_sf"/>
</dbReference>
<dbReference type="Gene3D" id="1.20.1440.100">
    <property type="entry name" value="SG protein - dephosphorylation function"/>
    <property type="match status" value="1"/>
</dbReference>
<dbReference type="GO" id="GO:0016787">
    <property type="term" value="F:hydrolase activity"/>
    <property type="evidence" value="ECO:0007669"/>
    <property type="project" value="UniProtKB-KW"/>
</dbReference>
<dbReference type="NCBIfam" id="TIGR01490">
    <property type="entry name" value="HAD-SF-IB-hyp1"/>
    <property type="match status" value="1"/>
</dbReference>
<keyword evidence="5" id="KW-1185">Reference proteome</keyword>
<evidence type="ECO:0000256" key="2">
    <source>
        <dbReference type="ARBA" id="ARBA00022801"/>
    </source>
</evidence>
<reference evidence="4 5" key="1">
    <citation type="submission" date="2023-12" db="EMBL/GenBank/DDBJ databases">
        <title>Denitrificimonas halotolerans sp. nov.,a novel species isolated from landfill leachate.</title>
        <authorList>
            <person name="Wang S."/>
        </authorList>
    </citation>
    <scope>NUCLEOTIDE SEQUENCE [LARGE SCALE GENOMIC DNA]</scope>
    <source>
        <strain evidence="4 5">JX-1</strain>
    </source>
</reference>
<dbReference type="NCBIfam" id="TIGR01488">
    <property type="entry name" value="HAD-SF-IB"/>
    <property type="match status" value="1"/>
</dbReference>
<dbReference type="InterPro" id="IPR006385">
    <property type="entry name" value="HAD_hydro_SerB1"/>
</dbReference>
<organism evidence="4 5">
    <name type="scientific">Denitrificimonas halotolerans</name>
    <dbReference type="NCBI Taxonomy" id="3098930"/>
    <lineage>
        <taxon>Bacteria</taxon>
        <taxon>Pseudomonadati</taxon>
        <taxon>Pseudomonadota</taxon>
        <taxon>Gammaproteobacteria</taxon>
        <taxon>Pseudomonadales</taxon>
        <taxon>Pseudomonadaceae</taxon>
        <taxon>Denitrificimonas</taxon>
    </lineage>
</organism>
<evidence type="ECO:0000313" key="4">
    <source>
        <dbReference type="EMBL" id="MDY7219997.1"/>
    </source>
</evidence>
<dbReference type="PANTHER" id="PTHR43344:SF13">
    <property type="entry name" value="PHOSPHATASE RV3661-RELATED"/>
    <property type="match status" value="1"/>
</dbReference>
<evidence type="ECO:0000256" key="3">
    <source>
        <dbReference type="ARBA" id="ARBA00022842"/>
    </source>
</evidence>
<dbReference type="RefSeq" id="WP_321554124.1">
    <property type="nucleotide sequence ID" value="NZ_JAXIVU010000016.1"/>
</dbReference>
<protein>
    <submittedName>
        <fullName evidence="4">HAD family hydrolase</fullName>
        <ecNumber evidence="4">3.1.3.-</ecNumber>
    </submittedName>
</protein>
<sequence length="218" mass="24773">MRLAIFDLDNTLLAGDSDHLWGEYLCAQGLVDVEAYRAKNDQFYQDYLSGQLDVIAYQNFCQEVLGRTDKEMLSQWHADFMRDYIEPIILPKGEKLLAKHRAAGDLVMIITATNRFITGPIAQRLGVEHLIATECGMQDGQYTGELVNVPSFQEGKITRLNAWLAEHQATLVDSYFYSDSHNDLPLLEQVTHPVAVDPDDTLRELAEQRGWKVLSLRD</sequence>
<proteinExistence type="predicted"/>
<dbReference type="SUPFAM" id="SSF56784">
    <property type="entry name" value="HAD-like"/>
    <property type="match status" value="1"/>
</dbReference>
<keyword evidence="3" id="KW-0460">Magnesium</keyword>
<dbReference type="PANTHER" id="PTHR43344">
    <property type="entry name" value="PHOSPHOSERINE PHOSPHATASE"/>
    <property type="match status" value="1"/>
</dbReference>
<dbReference type="InterPro" id="IPR050582">
    <property type="entry name" value="HAD-like_SerB"/>
</dbReference>
<keyword evidence="1" id="KW-0479">Metal-binding</keyword>
<dbReference type="Proteomes" id="UP001294570">
    <property type="component" value="Unassembled WGS sequence"/>
</dbReference>
<dbReference type="InterPro" id="IPR023214">
    <property type="entry name" value="HAD_sf"/>
</dbReference>
<dbReference type="Pfam" id="PF12710">
    <property type="entry name" value="HAD"/>
    <property type="match status" value="1"/>
</dbReference>
<keyword evidence="2 4" id="KW-0378">Hydrolase</keyword>
<dbReference type="CDD" id="cd02612">
    <property type="entry name" value="HAD_PGPPase"/>
    <property type="match status" value="1"/>
</dbReference>
<gene>
    <name evidence="4" type="ORF">TOI97_10530</name>
</gene>